<protein>
    <submittedName>
        <fullName evidence="2">Uncharacterized protein</fullName>
    </submittedName>
</protein>
<accession>A0A7H0Y2Q6</accession>
<organism evidence="2 3">
    <name type="scientific">Paenibacillus peoriae</name>
    <dbReference type="NCBI Taxonomy" id="59893"/>
    <lineage>
        <taxon>Bacteria</taxon>
        <taxon>Bacillati</taxon>
        <taxon>Bacillota</taxon>
        <taxon>Bacilli</taxon>
        <taxon>Bacillales</taxon>
        <taxon>Paenibacillaceae</taxon>
        <taxon>Paenibacillus</taxon>
    </lineage>
</organism>
<proteinExistence type="predicted"/>
<dbReference type="AlphaFoldDB" id="A0A7H0Y2Q6"/>
<reference evidence="2 3" key="1">
    <citation type="submission" date="2020-09" db="EMBL/GenBank/DDBJ databases">
        <title>Characterization of Paenibacillus peoriae strain ZF390 with broad-spectrum antimicrobial activity as a potential biocontrol agent.</title>
        <authorList>
            <person name="Li L."/>
            <person name="Zhao Y."/>
            <person name="Li B."/>
            <person name="Xie X."/>
        </authorList>
    </citation>
    <scope>NUCLEOTIDE SEQUENCE [LARGE SCALE GENOMIC DNA]</scope>
    <source>
        <strain evidence="2 3">ZF390</strain>
    </source>
</reference>
<keyword evidence="1" id="KW-0175">Coiled coil</keyword>
<name>A0A7H0Y2Q6_9BACL</name>
<feature type="coiled-coil region" evidence="1">
    <location>
        <begin position="87"/>
        <end position="149"/>
    </location>
</feature>
<dbReference type="RefSeq" id="WP_190297266.1">
    <property type="nucleotide sequence ID" value="NZ_CP061172.1"/>
</dbReference>
<dbReference type="Proteomes" id="UP000516384">
    <property type="component" value="Chromosome"/>
</dbReference>
<dbReference type="EMBL" id="CP061172">
    <property type="protein sequence ID" value="QNR65364.1"/>
    <property type="molecule type" value="Genomic_DNA"/>
</dbReference>
<evidence type="ECO:0000256" key="1">
    <source>
        <dbReference type="SAM" id="Coils"/>
    </source>
</evidence>
<evidence type="ECO:0000313" key="2">
    <source>
        <dbReference type="EMBL" id="QNR65364.1"/>
    </source>
</evidence>
<evidence type="ECO:0000313" key="3">
    <source>
        <dbReference type="Proteomes" id="UP000516384"/>
    </source>
</evidence>
<sequence length="162" mass="19065">MGKIKKMATDYVKKLLRSSEYIGLISDRDGVDADFYVYNNEIAILIRPNTTLVATIYSIDRDNRQSIGFRDKVIDLYKKELRKTHRLEFARRRKSEILEAKNEAEIAALKFKRITTRSENVKKECNNKIAKLQNEIWNYKKEIKDLQTQKRNIAFAIATNNF</sequence>
<gene>
    <name evidence="2" type="ORF">IAQ67_15830</name>
</gene>